<protein>
    <recommendedName>
        <fullName evidence="5">Cytochrome P450 18a1</fullName>
    </recommendedName>
</protein>
<dbReference type="AlphaFoldDB" id="A0A4Y2JEA4"/>
<dbReference type="SUPFAM" id="SSF48264">
    <property type="entry name" value="Cytochrome P450"/>
    <property type="match status" value="1"/>
</dbReference>
<dbReference type="PANTHER" id="PTHR24299">
    <property type="entry name" value="CYTOCHROME P450 FAMILY 1"/>
    <property type="match status" value="1"/>
</dbReference>
<keyword evidence="2" id="KW-0472">Membrane</keyword>
<evidence type="ECO:0000313" key="3">
    <source>
        <dbReference type="EMBL" id="GBM88643.1"/>
    </source>
</evidence>
<dbReference type="Proteomes" id="UP000499080">
    <property type="component" value="Unassembled WGS sequence"/>
</dbReference>
<evidence type="ECO:0000313" key="4">
    <source>
        <dbReference type="Proteomes" id="UP000499080"/>
    </source>
</evidence>
<dbReference type="GO" id="GO:0005506">
    <property type="term" value="F:iron ion binding"/>
    <property type="evidence" value="ECO:0007669"/>
    <property type="project" value="InterPro"/>
</dbReference>
<dbReference type="InterPro" id="IPR036396">
    <property type="entry name" value="Cyt_P450_sf"/>
</dbReference>
<keyword evidence="1" id="KW-0560">Oxidoreductase</keyword>
<keyword evidence="2" id="KW-0812">Transmembrane</keyword>
<name>A0A4Y2JEA4_ARAVE</name>
<dbReference type="PANTHER" id="PTHR24299:SF21">
    <property type="entry name" value="OS09G0441600 PROTEIN"/>
    <property type="match status" value="1"/>
</dbReference>
<comment type="caution">
    <text evidence="3">The sequence shown here is derived from an EMBL/GenBank/DDBJ whole genome shotgun (WGS) entry which is preliminary data.</text>
</comment>
<dbReference type="EMBL" id="BGPR01003480">
    <property type="protein sequence ID" value="GBM88643.1"/>
    <property type="molecule type" value="Genomic_DNA"/>
</dbReference>
<proteinExistence type="predicted"/>
<evidence type="ECO:0008006" key="5">
    <source>
        <dbReference type="Google" id="ProtNLM"/>
    </source>
</evidence>
<keyword evidence="2" id="KW-1133">Transmembrane helix</keyword>
<feature type="transmembrane region" description="Helical" evidence="2">
    <location>
        <begin position="63"/>
        <end position="82"/>
    </location>
</feature>
<dbReference type="GO" id="GO:0004497">
    <property type="term" value="F:monooxygenase activity"/>
    <property type="evidence" value="ECO:0007669"/>
    <property type="project" value="UniProtKB-KW"/>
</dbReference>
<keyword evidence="4" id="KW-1185">Reference proteome</keyword>
<dbReference type="GO" id="GO:0020037">
    <property type="term" value="F:heme binding"/>
    <property type="evidence" value="ECO:0007669"/>
    <property type="project" value="InterPro"/>
</dbReference>
<organism evidence="3 4">
    <name type="scientific">Araneus ventricosus</name>
    <name type="common">Orbweaver spider</name>
    <name type="synonym">Epeira ventricosa</name>
    <dbReference type="NCBI Taxonomy" id="182803"/>
    <lineage>
        <taxon>Eukaryota</taxon>
        <taxon>Metazoa</taxon>
        <taxon>Ecdysozoa</taxon>
        <taxon>Arthropoda</taxon>
        <taxon>Chelicerata</taxon>
        <taxon>Arachnida</taxon>
        <taxon>Araneae</taxon>
        <taxon>Araneomorphae</taxon>
        <taxon>Entelegynae</taxon>
        <taxon>Araneoidea</taxon>
        <taxon>Araneidae</taxon>
        <taxon>Araneus</taxon>
    </lineage>
</organism>
<evidence type="ECO:0000256" key="2">
    <source>
        <dbReference type="SAM" id="Phobius"/>
    </source>
</evidence>
<dbReference type="Gene3D" id="1.10.630.10">
    <property type="entry name" value="Cytochrome P450"/>
    <property type="match status" value="1"/>
</dbReference>
<gene>
    <name evidence="3" type="ORF">AVEN_223232_1</name>
</gene>
<evidence type="ECO:0000256" key="1">
    <source>
        <dbReference type="ARBA" id="ARBA00023033"/>
    </source>
</evidence>
<sequence length="126" mass="14022">MTSTRDLLIAEFNLANSGCFKKQWYFQYTCARKASRYSFGQIWTTYCCINLPSNIGLNCLAKMGAFATVIICAVGILVLYLLMLQKGGQTPPGPFGLPLLGYLPFMGSKPHLLLQKLAKIYGPIFR</sequence>
<keyword evidence="1" id="KW-0503">Monooxygenase</keyword>
<dbReference type="GO" id="GO:0016705">
    <property type="term" value="F:oxidoreductase activity, acting on paired donors, with incorporation or reduction of molecular oxygen"/>
    <property type="evidence" value="ECO:0007669"/>
    <property type="project" value="InterPro"/>
</dbReference>
<accession>A0A4Y2JEA4</accession>
<reference evidence="3 4" key="1">
    <citation type="journal article" date="2019" name="Sci. Rep.">
        <title>Orb-weaving spider Araneus ventricosus genome elucidates the spidroin gene catalogue.</title>
        <authorList>
            <person name="Kono N."/>
            <person name="Nakamura H."/>
            <person name="Ohtoshi R."/>
            <person name="Moran D.A.P."/>
            <person name="Shinohara A."/>
            <person name="Yoshida Y."/>
            <person name="Fujiwara M."/>
            <person name="Mori M."/>
            <person name="Tomita M."/>
            <person name="Arakawa K."/>
        </authorList>
    </citation>
    <scope>NUCLEOTIDE SEQUENCE [LARGE SCALE GENOMIC DNA]</scope>
</reference>